<protein>
    <submittedName>
        <fullName evidence="12">Fatty acid synthase-like</fullName>
    </submittedName>
</protein>
<evidence type="ECO:0000256" key="9">
    <source>
        <dbReference type="ARBA" id="ARBA00023160"/>
    </source>
</evidence>
<evidence type="ECO:0000256" key="7">
    <source>
        <dbReference type="ARBA" id="ARBA00023002"/>
    </source>
</evidence>
<keyword evidence="3" id="KW-0597">Phosphoprotein</keyword>
<evidence type="ECO:0000259" key="11">
    <source>
        <dbReference type="SMART" id="SM00829"/>
    </source>
</evidence>
<dbReference type="SUPFAM" id="SSF51735">
    <property type="entry name" value="NAD(P)-binding Rossmann-fold domains"/>
    <property type="match status" value="2"/>
</dbReference>
<gene>
    <name evidence="12" type="ORF">FWK35_00035789</name>
</gene>
<dbReference type="InterPro" id="IPR013968">
    <property type="entry name" value="PKS_KR"/>
</dbReference>
<name>A0A6G0VIG2_APHCR</name>
<dbReference type="GO" id="GO:0006633">
    <property type="term" value="P:fatty acid biosynthetic process"/>
    <property type="evidence" value="ECO:0007669"/>
    <property type="project" value="UniProtKB-KW"/>
</dbReference>
<keyword evidence="6" id="KW-0521">NADP</keyword>
<organism evidence="12 13">
    <name type="scientific">Aphis craccivora</name>
    <name type="common">Cowpea aphid</name>
    <dbReference type="NCBI Taxonomy" id="307492"/>
    <lineage>
        <taxon>Eukaryota</taxon>
        <taxon>Metazoa</taxon>
        <taxon>Ecdysozoa</taxon>
        <taxon>Arthropoda</taxon>
        <taxon>Hexapoda</taxon>
        <taxon>Insecta</taxon>
        <taxon>Pterygota</taxon>
        <taxon>Neoptera</taxon>
        <taxon>Paraneoptera</taxon>
        <taxon>Hemiptera</taxon>
        <taxon>Sternorrhyncha</taxon>
        <taxon>Aphidomorpha</taxon>
        <taxon>Aphidoidea</taxon>
        <taxon>Aphididae</taxon>
        <taxon>Aphidini</taxon>
        <taxon>Aphis</taxon>
        <taxon>Aphis</taxon>
    </lineage>
</organism>
<evidence type="ECO:0000256" key="4">
    <source>
        <dbReference type="ARBA" id="ARBA00022679"/>
    </source>
</evidence>
<keyword evidence="9" id="KW-0275">Fatty acid biosynthesis</keyword>
<feature type="domain" description="Enoyl reductase (ER)" evidence="11">
    <location>
        <begin position="2"/>
        <end position="243"/>
    </location>
</feature>
<evidence type="ECO:0000256" key="6">
    <source>
        <dbReference type="ARBA" id="ARBA00022857"/>
    </source>
</evidence>
<dbReference type="OrthoDB" id="329835at2759"/>
<dbReference type="FunFam" id="3.40.50.720:FF:000209">
    <property type="entry name" value="Polyketide synthase Pks12"/>
    <property type="match status" value="1"/>
</dbReference>
<evidence type="ECO:0000256" key="8">
    <source>
        <dbReference type="ARBA" id="ARBA00023098"/>
    </source>
</evidence>
<keyword evidence="13" id="KW-1185">Reference proteome</keyword>
<dbReference type="EMBL" id="VUJU01016831">
    <property type="protein sequence ID" value="KAF0687347.1"/>
    <property type="molecule type" value="Genomic_DNA"/>
</dbReference>
<evidence type="ECO:0000256" key="1">
    <source>
        <dbReference type="ARBA" id="ARBA00022450"/>
    </source>
</evidence>
<dbReference type="AlphaFoldDB" id="A0A6G0VIG2"/>
<dbReference type="Proteomes" id="UP000478052">
    <property type="component" value="Unassembled WGS sequence"/>
</dbReference>
<dbReference type="InterPro" id="IPR036291">
    <property type="entry name" value="NAD(P)-bd_dom_sf"/>
</dbReference>
<dbReference type="InterPro" id="IPR050091">
    <property type="entry name" value="PKS_NRPS_Biosynth_Enz"/>
</dbReference>
<evidence type="ECO:0000256" key="5">
    <source>
        <dbReference type="ARBA" id="ARBA00022832"/>
    </source>
</evidence>
<dbReference type="Gene3D" id="3.90.180.10">
    <property type="entry name" value="Medium-chain alcohol dehydrogenases, catalytic domain"/>
    <property type="match status" value="1"/>
</dbReference>
<dbReference type="CDD" id="cd05195">
    <property type="entry name" value="enoyl_red"/>
    <property type="match status" value="1"/>
</dbReference>
<keyword evidence="1" id="KW-0596">Phosphopantetheine</keyword>
<sequence length="357" mass="38645">MGMLAAKGLATSVLADPNFLWEVPNKWTLEEASTVPVVYGTAYYALCVRGRMKPGHSLLVHAGTGGVGQAAIAIALHMGVTVYTTVGSKEKREFLKKTFPKLTDKNISNSRNTSFERHILRETKGRGVDLVLNSLAEDKLQASVRCLAKDGCFLEIGKLDLSNNSPLGMSVFLKNTTFHGILLDSLFDINSTSEEKKEVVRLLNEGIKNGAVNPLPATVFTESQVEQAFRYMGSGKHIGKVVLKIRDEESTAVVLPETKLVNSIPRSYMNPDKTYVLVGGLGGFGLELANWLIVRGAKNLVLTARSGITTGYQDVCVRNWKESGVNVLISKADCSTINGAQQLIDDSNKLGPVGGVF</sequence>
<reference evidence="12 13" key="1">
    <citation type="submission" date="2019-08" db="EMBL/GenBank/DDBJ databases">
        <title>Whole genome of Aphis craccivora.</title>
        <authorList>
            <person name="Voronova N.V."/>
            <person name="Shulinski R.S."/>
            <person name="Bandarenka Y.V."/>
            <person name="Zhorov D.G."/>
            <person name="Warner D."/>
        </authorList>
    </citation>
    <scope>NUCLEOTIDE SEQUENCE [LARGE SCALE GENOMIC DNA]</scope>
    <source>
        <strain evidence="12">180601</strain>
        <tissue evidence="12">Whole Body</tissue>
    </source>
</reference>
<dbReference type="Gene3D" id="3.40.50.720">
    <property type="entry name" value="NAD(P)-binding Rossmann-like Domain"/>
    <property type="match status" value="1"/>
</dbReference>
<dbReference type="GO" id="GO:0004312">
    <property type="term" value="F:fatty acid synthase activity"/>
    <property type="evidence" value="ECO:0007669"/>
    <property type="project" value="TreeGrafter"/>
</dbReference>
<keyword evidence="2" id="KW-0444">Lipid biosynthesis</keyword>
<dbReference type="PANTHER" id="PTHR43775">
    <property type="entry name" value="FATTY ACID SYNTHASE"/>
    <property type="match status" value="1"/>
</dbReference>
<evidence type="ECO:0000313" key="12">
    <source>
        <dbReference type="EMBL" id="KAF0687347.1"/>
    </source>
</evidence>
<proteinExistence type="predicted"/>
<comment type="caution">
    <text evidence="12">The sequence shown here is derived from an EMBL/GenBank/DDBJ whole genome shotgun (WGS) entry which is preliminary data.</text>
</comment>
<feature type="non-terminal residue" evidence="12">
    <location>
        <position position="357"/>
    </location>
</feature>
<keyword evidence="10" id="KW-0511">Multifunctional enzyme</keyword>
<keyword evidence="4" id="KW-0808">Transferase</keyword>
<dbReference type="InterPro" id="IPR013149">
    <property type="entry name" value="ADH-like_C"/>
</dbReference>
<dbReference type="InterPro" id="IPR020843">
    <property type="entry name" value="ER"/>
</dbReference>
<dbReference type="PANTHER" id="PTHR43775:SF7">
    <property type="entry name" value="FATTY ACID SYNTHASE"/>
    <property type="match status" value="1"/>
</dbReference>
<dbReference type="SMART" id="SM00829">
    <property type="entry name" value="PKS_ER"/>
    <property type="match status" value="1"/>
</dbReference>
<keyword evidence="7" id="KW-0560">Oxidoreductase</keyword>
<evidence type="ECO:0000313" key="13">
    <source>
        <dbReference type="Proteomes" id="UP000478052"/>
    </source>
</evidence>
<dbReference type="Pfam" id="PF08659">
    <property type="entry name" value="KR"/>
    <property type="match status" value="1"/>
</dbReference>
<evidence type="ECO:0000256" key="2">
    <source>
        <dbReference type="ARBA" id="ARBA00022516"/>
    </source>
</evidence>
<keyword evidence="8" id="KW-0443">Lipid metabolism</keyword>
<keyword evidence="5" id="KW-0276">Fatty acid metabolism</keyword>
<dbReference type="Pfam" id="PF00107">
    <property type="entry name" value="ADH_zinc_N"/>
    <property type="match status" value="1"/>
</dbReference>
<evidence type="ECO:0000256" key="3">
    <source>
        <dbReference type="ARBA" id="ARBA00022553"/>
    </source>
</evidence>
<accession>A0A6G0VIG2</accession>
<evidence type="ECO:0000256" key="10">
    <source>
        <dbReference type="ARBA" id="ARBA00023268"/>
    </source>
</evidence>
<dbReference type="GO" id="GO:0016491">
    <property type="term" value="F:oxidoreductase activity"/>
    <property type="evidence" value="ECO:0007669"/>
    <property type="project" value="UniProtKB-KW"/>
</dbReference>